<reference evidence="1" key="1">
    <citation type="journal article" date="2021" name="Proc. Natl. Acad. Sci. U.S.A.">
        <title>A Catalog of Tens of Thousands of Viruses from Human Metagenomes Reveals Hidden Associations with Chronic Diseases.</title>
        <authorList>
            <person name="Tisza M.J."/>
            <person name="Buck C.B."/>
        </authorList>
    </citation>
    <scope>NUCLEOTIDE SEQUENCE</scope>
    <source>
        <strain evidence="1">Ctg5k4</strain>
    </source>
</reference>
<evidence type="ECO:0000313" key="1">
    <source>
        <dbReference type="EMBL" id="DAD78453.1"/>
    </source>
</evidence>
<protein>
    <submittedName>
        <fullName evidence="1">HNH endonuclease bacteriophage, HNH Endonuclease, DNA.52A</fullName>
    </submittedName>
</protein>
<keyword evidence="1" id="KW-0378">Hydrolase</keyword>
<proteinExistence type="predicted"/>
<name>A0A8S5M828_9CAUD</name>
<keyword evidence="1" id="KW-0540">Nuclease</keyword>
<keyword evidence="1" id="KW-0255">Endonuclease</keyword>
<sequence length="108" mass="13116">MKTSKPFYKSKAWLRKRERILRRDGYMCQESRRFGRTKPAEMIHHIYPLEEYPELALEDWNLISLANNVHNTFHDRNSNKIIGRGLYWQKKFRSEFEKFFGAPPPKQN</sequence>
<accession>A0A8S5M828</accession>
<dbReference type="GO" id="GO:0004519">
    <property type="term" value="F:endonuclease activity"/>
    <property type="evidence" value="ECO:0007669"/>
    <property type="project" value="UniProtKB-KW"/>
</dbReference>
<organism evidence="1">
    <name type="scientific">Siphoviridae sp. ctg5k4</name>
    <dbReference type="NCBI Taxonomy" id="2826418"/>
    <lineage>
        <taxon>Viruses</taxon>
        <taxon>Duplodnaviria</taxon>
        <taxon>Heunggongvirae</taxon>
        <taxon>Uroviricota</taxon>
        <taxon>Caudoviricetes</taxon>
    </lineage>
</organism>
<dbReference type="EMBL" id="BK014843">
    <property type="protein sequence ID" value="DAD78453.1"/>
    <property type="molecule type" value="Genomic_DNA"/>
</dbReference>